<reference evidence="5 6" key="1">
    <citation type="submission" date="2014-11" db="EMBL/GenBank/DDBJ databases">
        <title>Genome sequence of Microbacterium mangrovi MUSC 115(T).</title>
        <authorList>
            <person name="Lee L.-H."/>
        </authorList>
    </citation>
    <scope>NUCLEOTIDE SEQUENCE [LARGE SCALE GENOMIC DNA]</scope>
    <source>
        <strain evidence="5 6">MUSC 115</strain>
    </source>
</reference>
<dbReference type="Gene3D" id="3.40.720.10">
    <property type="entry name" value="Alkaline Phosphatase, subunit A"/>
    <property type="match status" value="2"/>
</dbReference>
<evidence type="ECO:0000313" key="5">
    <source>
        <dbReference type="EMBL" id="KHK96077.1"/>
    </source>
</evidence>
<dbReference type="InterPro" id="IPR017850">
    <property type="entry name" value="Alkaline_phosphatase_core_sf"/>
</dbReference>
<dbReference type="InterPro" id="IPR007312">
    <property type="entry name" value="Phosphoesterase"/>
</dbReference>
<dbReference type="EMBL" id="JTDK01000017">
    <property type="protein sequence ID" value="KHK96077.1"/>
    <property type="molecule type" value="Genomic_DNA"/>
</dbReference>
<dbReference type="PANTHER" id="PTHR31956">
    <property type="entry name" value="NON-SPECIFIC PHOSPHOLIPASE C4-RELATED"/>
    <property type="match status" value="1"/>
</dbReference>
<proteinExistence type="predicted"/>
<evidence type="ECO:0000313" key="6">
    <source>
        <dbReference type="Proteomes" id="UP000031030"/>
    </source>
</evidence>
<accession>A0A0B2A3A6</accession>
<organism evidence="5 6">
    <name type="scientific">Microbacterium mangrovi</name>
    <dbReference type="NCBI Taxonomy" id="1348253"/>
    <lineage>
        <taxon>Bacteria</taxon>
        <taxon>Bacillati</taxon>
        <taxon>Actinomycetota</taxon>
        <taxon>Actinomycetes</taxon>
        <taxon>Micrococcales</taxon>
        <taxon>Microbacteriaceae</taxon>
        <taxon>Microbacterium</taxon>
    </lineage>
</organism>
<feature type="region of interest" description="Disordered" evidence="3">
    <location>
        <begin position="25"/>
        <end position="49"/>
    </location>
</feature>
<dbReference type="GO" id="GO:0042578">
    <property type="term" value="F:phosphoric ester hydrolase activity"/>
    <property type="evidence" value="ECO:0007669"/>
    <property type="project" value="UniProtKB-ARBA"/>
</dbReference>
<keyword evidence="6" id="KW-1185">Reference proteome</keyword>
<evidence type="ECO:0000256" key="4">
    <source>
        <dbReference type="SAM" id="SignalP"/>
    </source>
</evidence>
<keyword evidence="2" id="KW-0843">Virulence</keyword>
<feature type="chain" id="PRO_5038595102" evidence="4">
    <location>
        <begin position="20"/>
        <end position="536"/>
    </location>
</feature>
<evidence type="ECO:0000256" key="3">
    <source>
        <dbReference type="SAM" id="MobiDB-lite"/>
    </source>
</evidence>
<dbReference type="Pfam" id="PF04185">
    <property type="entry name" value="Phosphoesterase"/>
    <property type="match status" value="1"/>
</dbReference>
<keyword evidence="1" id="KW-0378">Hydrolase</keyword>
<dbReference type="PANTHER" id="PTHR31956:SF1">
    <property type="entry name" value="NON-SPECIFIC PHOSPHOLIPASE C1"/>
    <property type="match status" value="1"/>
</dbReference>
<dbReference type="OrthoDB" id="4181857at2"/>
<dbReference type="Proteomes" id="UP000031030">
    <property type="component" value="Unassembled WGS sequence"/>
</dbReference>
<feature type="signal peptide" evidence="4">
    <location>
        <begin position="1"/>
        <end position="19"/>
    </location>
</feature>
<dbReference type="PROSITE" id="PS51257">
    <property type="entry name" value="PROKAR_LIPOPROTEIN"/>
    <property type="match status" value="1"/>
</dbReference>
<name>A0A0B2A3A6_9MICO</name>
<protein>
    <submittedName>
        <fullName evidence="5">Phospholipase C</fullName>
    </submittedName>
</protein>
<evidence type="ECO:0000256" key="2">
    <source>
        <dbReference type="ARBA" id="ARBA00023026"/>
    </source>
</evidence>
<comment type="caution">
    <text evidence="5">The sequence shown here is derived from an EMBL/GenBank/DDBJ whole genome shotgun (WGS) entry which is preliminary data.</text>
</comment>
<dbReference type="CDD" id="cd16013">
    <property type="entry name" value="AcpA"/>
    <property type="match status" value="1"/>
</dbReference>
<dbReference type="RefSeq" id="WP_039402303.1">
    <property type="nucleotide sequence ID" value="NZ_JTDK01000017.1"/>
</dbReference>
<dbReference type="AlphaFoldDB" id="A0A0B2A3A6"/>
<sequence length="536" mass="55191">MRRAGIVVAAIVAAGVGLAACTGAPPHPAASPHTQSAIPPPATASASPATATPITHVVVIFDENVSYDHYFGTYPAAANTDGTRFTASTGTPASDDLVSSGALAHNPNLSPPRRLSPAQALTCDQDHGYTAEQRAVNGGRMDRFVQNTSGPACANGYSAPGLVMDYFDGNTVTALWNYAQHYAMSDNAWDAVFGPSTPGALDLVSGQTHGVTALDPGTHRPIDDPAVIATDAGKTGTLTADLDPAFDDCSAPGSPVARAAGANIGTLLNAKGVTWGWFQGGFRPTVPAGAGSRAVCGAAHPNLGGASVPDYSAHHEPFQYSAATANPHHLAPTSVAMIGRTDRANHQYDLSDFTAALNAGDLPAVSFLKPARFQDGHAGYSDPIDEQHFLVSEINALQRSPLWASTAVIVAYDDSDGWYDHAPPAITNASHTASDAAVCTGSAASVLGGYAGRCGPSQRLPLLVISPYARSDFIAHDVVSQASVLKFIEDDFGTGRIGDGSFDATAGSLTPLFDFAHPDGARVLLKPDGSVASITR</sequence>
<gene>
    <name evidence="5" type="ORF">LK09_17235</name>
</gene>
<evidence type="ECO:0000256" key="1">
    <source>
        <dbReference type="ARBA" id="ARBA00022801"/>
    </source>
</evidence>
<keyword evidence="4" id="KW-0732">Signal</keyword>
<dbReference type="STRING" id="1348253.LK09_17235"/>